<dbReference type="OMA" id="HAGILIW"/>
<sequence length="365" mass="40206">MATVEGRRGWIPWARRAMGEDAEMGSLRRAAAAGEDDEKGVPESETAAKGDGAASYGYIPVPQDADGDKCVVLVPTANAADWSVAEMKDGGGGGGGGEDATATTKMIQMRPVGLGIARTRPGGDRLDGIEDGIEDDIDEVKDPGEDQAVHQPMLPVLVRGSAPEKSDLEKNWDRDQVGYGVHLLGSFIYPAAVAISMKDHPGDLTAVLLIFGTMWCILAMGFLLHLHAKESKALQRFTSIIPRVFLSCFSYLVMYHISFLIPNKKAAHIFWYVKVTVLLSLFHAGILIWVVIHKILKKHSNISMHQDTPINDFKYVPRNDLFDIDEYGHYIPSRPRSELQTTSSRFRGKRSQSKSTSSREKQRNL</sequence>
<evidence type="ECO:0000256" key="2">
    <source>
        <dbReference type="SAM" id="Phobius"/>
    </source>
</evidence>
<feature type="transmembrane region" description="Helical" evidence="2">
    <location>
        <begin position="240"/>
        <end position="257"/>
    </location>
</feature>
<feature type="transmembrane region" description="Helical" evidence="2">
    <location>
        <begin position="177"/>
        <end position="195"/>
    </location>
</feature>
<evidence type="ECO:0000313" key="3">
    <source>
        <dbReference type="EMBL" id="EAZ02919.1"/>
    </source>
</evidence>
<keyword evidence="2" id="KW-0472">Membrane</keyword>
<dbReference type="EMBL" id="CM000132">
    <property type="protein sequence ID" value="EAZ02919.1"/>
    <property type="molecule type" value="Genomic_DNA"/>
</dbReference>
<feature type="region of interest" description="Disordered" evidence="1">
    <location>
        <begin position="333"/>
        <end position="365"/>
    </location>
</feature>
<dbReference type="Proteomes" id="UP000007015">
    <property type="component" value="Chromosome 7"/>
</dbReference>
<dbReference type="AlphaFoldDB" id="A2YIK8"/>
<gene>
    <name evidence="3" type="ORF">OsI_25058</name>
</gene>
<dbReference type="HOGENOM" id="CLU_790812_0_0_1"/>
<evidence type="ECO:0000256" key="1">
    <source>
        <dbReference type="SAM" id="MobiDB-lite"/>
    </source>
</evidence>
<feature type="compositionally biased region" description="Basic and acidic residues" evidence="1">
    <location>
        <begin position="39"/>
        <end position="48"/>
    </location>
</feature>
<feature type="transmembrane region" description="Helical" evidence="2">
    <location>
        <begin position="207"/>
        <end position="228"/>
    </location>
</feature>
<organism evidence="3 4">
    <name type="scientific">Oryza sativa subsp. indica</name>
    <name type="common">Rice</name>
    <dbReference type="NCBI Taxonomy" id="39946"/>
    <lineage>
        <taxon>Eukaryota</taxon>
        <taxon>Viridiplantae</taxon>
        <taxon>Streptophyta</taxon>
        <taxon>Embryophyta</taxon>
        <taxon>Tracheophyta</taxon>
        <taxon>Spermatophyta</taxon>
        <taxon>Magnoliopsida</taxon>
        <taxon>Liliopsida</taxon>
        <taxon>Poales</taxon>
        <taxon>Poaceae</taxon>
        <taxon>BOP clade</taxon>
        <taxon>Oryzoideae</taxon>
        <taxon>Oryzeae</taxon>
        <taxon>Oryzinae</taxon>
        <taxon>Oryza</taxon>
        <taxon>Oryza sativa</taxon>
    </lineage>
</organism>
<feature type="transmembrane region" description="Helical" evidence="2">
    <location>
        <begin position="269"/>
        <end position="292"/>
    </location>
</feature>
<keyword evidence="2" id="KW-1133">Transmembrane helix</keyword>
<proteinExistence type="predicted"/>
<feature type="region of interest" description="Disordered" evidence="1">
    <location>
        <begin position="18"/>
        <end position="52"/>
    </location>
</feature>
<keyword evidence="2" id="KW-0812">Transmembrane</keyword>
<reference evidence="3 4" key="1">
    <citation type="journal article" date="2005" name="PLoS Biol.">
        <title>The genomes of Oryza sativa: a history of duplications.</title>
        <authorList>
            <person name="Yu J."/>
            <person name="Wang J."/>
            <person name="Lin W."/>
            <person name="Li S."/>
            <person name="Li H."/>
            <person name="Zhou J."/>
            <person name="Ni P."/>
            <person name="Dong W."/>
            <person name="Hu S."/>
            <person name="Zeng C."/>
            <person name="Zhang J."/>
            <person name="Zhang Y."/>
            <person name="Li R."/>
            <person name="Xu Z."/>
            <person name="Li S."/>
            <person name="Li X."/>
            <person name="Zheng H."/>
            <person name="Cong L."/>
            <person name="Lin L."/>
            <person name="Yin J."/>
            <person name="Geng J."/>
            <person name="Li G."/>
            <person name="Shi J."/>
            <person name="Liu J."/>
            <person name="Lv H."/>
            <person name="Li J."/>
            <person name="Wang J."/>
            <person name="Deng Y."/>
            <person name="Ran L."/>
            <person name="Shi X."/>
            <person name="Wang X."/>
            <person name="Wu Q."/>
            <person name="Li C."/>
            <person name="Ren X."/>
            <person name="Wang J."/>
            <person name="Wang X."/>
            <person name="Li D."/>
            <person name="Liu D."/>
            <person name="Zhang X."/>
            <person name="Ji Z."/>
            <person name="Zhao W."/>
            <person name="Sun Y."/>
            <person name="Zhang Z."/>
            <person name="Bao J."/>
            <person name="Han Y."/>
            <person name="Dong L."/>
            <person name="Ji J."/>
            <person name="Chen P."/>
            <person name="Wu S."/>
            <person name="Liu J."/>
            <person name="Xiao Y."/>
            <person name="Bu D."/>
            <person name="Tan J."/>
            <person name="Yang L."/>
            <person name="Ye C."/>
            <person name="Zhang J."/>
            <person name="Xu J."/>
            <person name="Zhou Y."/>
            <person name="Yu Y."/>
            <person name="Zhang B."/>
            <person name="Zhuang S."/>
            <person name="Wei H."/>
            <person name="Liu B."/>
            <person name="Lei M."/>
            <person name="Yu H."/>
            <person name="Li Y."/>
            <person name="Xu H."/>
            <person name="Wei S."/>
            <person name="He X."/>
            <person name="Fang L."/>
            <person name="Zhang Z."/>
            <person name="Zhang Y."/>
            <person name="Huang X."/>
            <person name="Su Z."/>
            <person name="Tong W."/>
            <person name="Li J."/>
            <person name="Tong Z."/>
            <person name="Li S."/>
            <person name="Ye J."/>
            <person name="Wang L."/>
            <person name="Fang L."/>
            <person name="Lei T."/>
            <person name="Chen C."/>
            <person name="Chen H."/>
            <person name="Xu Z."/>
            <person name="Li H."/>
            <person name="Huang H."/>
            <person name="Zhang F."/>
            <person name="Xu H."/>
            <person name="Li N."/>
            <person name="Zhao C."/>
            <person name="Li S."/>
            <person name="Dong L."/>
            <person name="Huang Y."/>
            <person name="Li L."/>
            <person name="Xi Y."/>
            <person name="Qi Q."/>
            <person name="Li W."/>
            <person name="Zhang B."/>
            <person name="Hu W."/>
            <person name="Zhang Y."/>
            <person name="Tian X."/>
            <person name="Jiao Y."/>
            <person name="Liang X."/>
            <person name="Jin J."/>
            <person name="Gao L."/>
            <person name="Zheng W."/>
            <person name="Hao B."/>
            <person name="Liu S."/>
            <person name="Wang W."/>
            <person name="Yuan L."/>
            <person name="Cao M."/>
            <person name="McDermott J."/>
            <person name="Samudrala R."/>
            <person name="Wang J."/>
            <person name="Wong G.K."/>
            <person name="Yang H."/>
        </authorList>
    </citation>
    <scope>NUCLEOTIDE SEQUENCE [LARGE SCALE GENOMIC DNA]</scope>
    <source>
        <strain evidence="4">cv. 93-11</strain>
    </source>
</reference>
<protein>
    <submittedName>
        <fullName evidence="3">Uncharacterized protein</fullName>
    </submittedName>
</protein>
<evidence type="ECO:0000313" key="4">
    <source>
        <dbReference type="Proteomes" id="UP000007015"/>
    </source>
</evidence>
<dbReference type="Gramene" id="BGIOSGA025223-TA">
    <property type="protein sequence ID" value="BGIOSGA025223-PA"/>
    <property type="gene ID" value="BGIOSGA025223"/>
</dbReference>
<keyword evidence="4" id="KW-1185">Reference proteome</keyword>
<accession>A2YIK8</accession>
<dbReference type="CDD" id="cd03493">
    <property type="entry name" value="SQR_QFR_TM"/>
    <property type="match status" value="1"/>
</dbReference>
<name>A2YIK8_ORYSI</name>